<feature type="transmembrane region" description="Helical" evidence="8">
    <location>
        <begin position="90"/>
        <end position="113"/>
    </location>
</feature>
<keyword evidence="6 8" id="KW-1133">Transmembrane helix</keyword>
<dbReference type="NCBIfam" id="NF007866">
    <property type="entry name" value="PRK10577.1-2"/>
    <property type="match status" value="1"/>
</dbReference>
<feature type="transmembrane region" description="Helical" evidence="8">
    <location>
        <begin position="277"/>
        <end position="299"/>
    </location>
</feature>
<dbReference type="Proteomes" id="UP000019063">
    <property type="component" value="Unassembled WGS sequence"/>
</dbReference>
<evidence type="ECO:0000256" key="4">
    <source>
        <dbReference type="ARBA" id="ARBA00022475"/>
    </source>
</evidence>
<feature type="transmembrane region" description="Helical" evidence="8">
    <location>
        <begin position="632"/>
        <end position="653"/>
    </location>
</feature>
<protein>
    <submittedName>
        <fullName evidence="9">Iron-hydroxamate transporter permease subunit</fullName>
    </submittedName>
</protein>
<feature type="transmembrane region" description="Helical" evidence="8">
    <location>
        <begin position="232"/>
        <end position="265"/>
    </location>
</feature>
<keyword evidence="4" id="KW-1003">Cell membrane</keyword>
<comment type="similarity">
    <text evidence="2">Belongs to the binding-protein-dependent transport system permease family. FecCD subfamily.</text>
</comment>
<dbReference type="STRING" id="1379903.ATO8_01445"/>
<evidence type="ECO:0000256" key="5">
    <source>
        <dbReference type="ARBA" id="ARBA00022692"/>
    </source>
</evidence>
<feature type="transmembrane region" description="Helical" evidence="8">
    <location>
        <begin position="446"/>
        <end position="466"/>
    </location>
</feature>
<accession>W4HP49</accession>
<gene>
    <name evidence="9" type="ORF">ATO8_01445</name>
</gene>
<feature type="transmembrane region" description="Helical" evidence="8">
    <location>
        <begin position="119"/>
        <end position="139"/>
    </location>
</feature>
<feature type="transmembrane region" description="Helical" evidence="8">
    <location>
        <begin position="542"/>
        <end position="561"/>
    </location>
</feature>
<dbReference type="RefSeq" id="WP_043841436.1">
    <property type="nucleotide sequence ID" value="NZ_AQQW01000001.1"/>
</dbReference>
<feature type="transmembrane region" description="Helical" evidence="8">
    <location>
        <begin position="305"/>
        <end position="324"/>
    </location>
</feature>
<evidence type="ECO:0000256" key="7">
    <source>
        <dbReference type="ARBA" id="ARBA00023136"/>
    </source>
</evidence>
<evidence type="ECO:0000256" key="3">
    <source>
        <dbReference type="ARBA" id="ARBA00022448"/>
    </source>
</evidence>
<dbReference type="InterPro" id="IPR000522">
    <property type="entry name" value="ABC_transptr_permease_BtuC"/>
</dbReference>
<feature type="transmembrane region" description="Helical" evidence="8">
    <location>
        <begin position="388"/>
        <end position="409"/>
    </location>
</feature>
<dbReference type="eggNOG" id="COG0609">
    <property type="taxonomic scope" value="Bacteria"/>
</dbReference>
<dbReference type="EMBL" id="AQQW01000001">
    <property type="protein sequence ID" value="ETW14532.1"/>
    <property type="molecule type" value="Genomic_DNA"/>
</dbReference>
<dbReference type="Pfam" id="PF01032">
    <property type="entry name" value="FecCD"/>
    <property type="match status" value="2"/>
</dbReference>
<dbReference type="PANTHER" id="PTHR30472:SF37">
    <property type="entry name" value="FE(3+) DICITRATE TRANSPORT SYSTEM PERMEASE PROTEIN FECD-RELATED"/>
    <property type="match status" value="1"/>
</dbReference>
<feature type="transmembrane region" description="Helical" evidence="8">
    <location>
        <begin position="421"/>
        <end position="440"/>
    </location>
</feature>
<dbReference type="AlphaFoldDB" id="W4HP49"/>
<dbReference type="GO" id="GO:0005886">
    <property type="term" value="C:plasma membrane"/>
    <property type="evidence" value="ECO:0007669"/>
    <property type="project" value="UniProtKB-SubCell"/>
</dbReference>
<evidence type="ECO:0000256" key="6">
    <source>
        <dbReference type="ARBA" id="ARBA00022989"/>
    </source>
</evidence>
<feature type="transmembrane region" description="Helical" evidence="8">
    <location>
        <begin position="57"/>
        <end position="78"/>
    </location>
</feature>
<evidence type="ECO:0000256" key="8">
    <source>
        <dbReference type="SAM" id="Phobius"/>
    </source>
</evidence>
<feature type="transmembrane region" description="Helical" evidence="8">
    <location>
        <begin position="516"/>
        <end position="535"/>
    </location>
</feature>
<evidence type="ECO:0000256" key="2">
    <source>
        <dbReference type="ARBA" id="ARBA00007935"/>
    </source>
</evidence>
<proteinExistence type="inferred from homology"/>
<dbReference type="GO" id="GO:0022857">
    <property type="term" value="F:transmembrane transporter activity"/>
    <property type="evidence" value="ECO:0007669"/>
    <property type="project" value="InterPro"/>
</dbReference>
<comment type="caution">
    <text evidence="9">The sequence shown here is derived from an EMBL/GenBank/DDBJ whole genome shotgun (WGS) entry which is preliminary data.</text>
</comment>
<comment type="subcellular location">
    <subcellularLocation>
        <location evidence="1">Cell membrane</location>
        <topology evidence="1">Multi-pass membrane protein</topology>
    </subcellularLocation>
</comment>
<keyword evidence="10" id="KW-1185">Reference proteome</keyword>
<dbReference type="PANTHER" id="PTHR30472">
    <property type="entry name" value="FERRIC ENTEROBACTIN TRANSPORT SYSTEM PERMEASE PROTEIN"/>
    <property type="match status" value="1"/>
</dbReference>
<dbReference type="GO" id="GO:0033214">
    <property type="term" value="P:siderophore-iron import into cell"/>
    <property type="evidence" value="ECO:0007669"/>
    <property type="project" value="TreeGrafter"/>
</dbReference>
<evidence type="ECO:0000256" key="1">
    <source>
        <dbReference type="ARBA" id="ARBA00004651"/>
    </source>
</evidence>
<feature type="transmembrane region" description="Helical" evidence="8">
    <location>
        <begin position="345"/>
        <end position="368"/>
    </location>
</feature>
<keyword evidence="5 8" id="KW-0812">Transmembrane</keyword>
<dbReference type="CDD" id="cd06550">
    <property type="entry name" value="TM_ABC_iron-siderophores_like"/>
    <property type="match status" value="2"/>
</dbReference>
<reference evidence="9 10" key="1">
    <citation type="journal article" date="2014" name="Antonie Van Leeuwenhoek">
        <title>Roseivivax atlanticus sp. nov., isolated from surface seawater of the Atlantic Ocean.</title>
        <authorList>
            <person name="Li G."/>
            <person name="Lai Q."/>
            <person name="Liu X."/>
            <person name="Sun F."/>
            <person name="Shao Z."/>
        </authorList>
    </citation>
    <scope>NUCLEOTIDE SEQUENCE [LARGE SCALE GENOMIC DNA]</scope>
    <source>
        <strain evidence="9 10">22II-s10s</strain>
    </source>
</reference>
<feature type="transmembrane region" description="Helical" evidence="8">
    <location>
        <begin position="475"/>
        <end position="496"/>
    </location>
</feature>
<dbReference type="InterPro" id="IPR037294">
    <property type="entry name" value="ABC_BtuC-like"/>
</dbReference>
<keyword evidence="7 8" id="KW-0472">Membrane</keyword>
<evidence type="ECO:0000313" key="9">
    <source>
        <dbReference type="EMBL" id="ETW14532.1"/>
    </source>
</evidence>
<dbReference type="Gene3D" id="1.10.3470.10">
    <property type="entry name" value="ABC transporter involved in vitamin B12 uptake, BtuC"/>
    <property type="match status" value="2"/>
</dbReference>
<organism evidence="9 10">
    <name type="scientific">Roseivivax marinus</name>
    <dbReference type="NCBI Taxonomy" id="1379903"/>
    <lineage>
        <taxon>Bacteria</taxon>
        <taxon>Pseudomonadati</taxon>
        <taxon>Pseudomonadota</taxon>
        <taxon>Alphaproteobacteria</taxon>
        <taxon>Rhodobacterales</taxon>
        <taxon>Roseobacteraceae</taxon>
        <taxon>Roseivivax</taxon>
    </lineage>
</organism>
<dbReference type="SUPFAM" id="SSF81345">
    <property type="entry name" value="ABC transporter involved in vitamin B12 uptake, BtuC"/>
    <property type="match status" value="2"/>
</dbReference>
<keyword evidence="3" id="KW-0813">Transport</keyword>
<evidence type="ECO:0000313" key="10">
    <source>
        <dbReference type="Proteomes" id="UP000019063"/>
    </source>
</evidence>
<sequence>MIATSPLRTALLPAALAVALAALHLWTTAGVDTARLAELMTGATPDAFADIRVTQAVLPRVVMGLIVGAGLGLAGSLFQQVTGNRLASPLTLGASSGAWLAMVVATLAAPGLAASAREWVSLAGATAAFGLVVGIAGLRGLMGLRAVLGGMAVNLLLGSIAGGIVLLQSPYFGHLFVWGAGDLGQSGWDRTLWAAPRLGAAALGILACSRILGLLRPGAGAAEARGLSLRPWLVLLAALALYLTAVSVAALGMIGFIGLLAPTLARAGGARRPLTELVASAFLGAALLSGADLVAVGASGVLRDMVPTGAAAALAGAPALVLLMRRRLAAADHGTLEMPHGPARPAAITLAGIGGLSVLALLLAVFVSPGEAGWRIAVPDALTLSFRWPRILAAAGAGGAMALSGVILQRLIRNPLASPDILGMSSGATLALVLTSLVGGVSIHTAGVPVALLGSAAVMVALLLLARRHAHAPMVVALVGISLGALLDALVKIALAAGTADSFALLGWLGGSTYRVTGGAALALAGLAVAACLGLRAAHRWLTLIGTGDATAAARGLPVGAVRTIGLAVAAGLAGTVTALMGPVSFVGLVAPHAATMIGARTAGAQTWVAAWLGAVLMVGSDWLGRTLIYPMQLPAGIIAACLGGGYFIALLIRQRLTARRSGMI</sequence>
<name>W4HP49_9RHOB</name>
<feature type="transmembrane region" description="Helical" evidence="8">
    <location>
        <begin position="603"/>
        <end position="620"/>
    </location>
</feature>
<feature type="transmembrane region" description="Helical" evidence="8">
    <location>
        <begin position="146"/>
        <end position="167"/>
    </location>
</feature>
<feature type="transmembrane region" description="Helical" evidence="8">
    <location>
        <begin position="567"/>
        <end position="591"/>
    </location>
</feature>